<dbReference type="EMBL" id="CM017701">
    <property type="protein sequence ID" value="TYG84667.1"/>
    <property type="molecule type" value="Genomic_DNA"/>
</dbReference>
<accession>A0A5D2DUA4</accession>
<proteinExistence type="predicted"/>
<reference evidence="1 2" key="1">
    <citation type="submission" date="2019-06" db="EMBL/GenBank/DDBJ databases">
        <title>WGS assembly of Gossypium darwinii.</title>
        <authorList>
            <person name="Chen Z.J."/>
            <person name="Sreedasyam A."/>
            <person name="Ando A."/>
            <person name="Song Q."/>
            <person name="De L."/>
            <person name="Hulse-Kemp A."/>
            <person name="Ding M."/>
            <person name="Ye W."/>
            <person name="Kirkbride R."/>
            <person name="Jenkins J."/>
            <person name="Plott C."/>
            <person name="Lovell J."/>
            <person name="Lin Y.-M."/>
            <person name="Vaughn R."/>
            <person name="Liu B."/>
            <person name="Li W."/>
            <person name="Simpson S."/>
            <person name="Scheffler B."/>
            <person name="Saski C."/>
            <person name="Grover C."/>
            <person name="Hu G."/>
            <person name="Conover J."/>
            <person name="Carlson J."/>
            <person name="Shu S."/>
            <person name="Boston L."/>
            <person name="Williams M."/>
            <person name="Peterson D."/>
            <person name="Mcgee K."/>
            <person name="Jones D."/>
            <person name="Wendel J."/>
            <person name="Stelly D."/>
            <person name="Grimwood J."/>
            <person name="Schmutz J."/>
        </authorList>
    </citation>
    <scope>NUCLEOTIDE SEQUENCE [LARGE SCALE GENOMIC DNA]</scope>
    <source>
        <strain evidence="1">1808015.09</strain>
    </source>
</reference>
<name>A0A5D2DUA4_GOSDA</name>
<sequence length="34" mass="3800">MLHLTMLSSRTNNSIHLQSFVAGIESTNMLLILN</sequence>
<evidence type="ECO:0000313" key="1">
    <source>
        <dbReference type="EMBL" id="TYG84667.1"/>
    </source>
</evidence>
<keyword evidence="2" id="KW-1185">Reference proteome</keyword>
<protein>
    <submittedName>
        <fullName evidence="1">Uncharacterized protein</fullName>
    </submittedName>
</protein>
<gene>
    <name evidence="1" type="ORF">ES288_D01G267700v1</name>
</gene>
<evidence type="ECO:0000313" key="2">
    <source>
        <dbReference type="Proteomes" id="UP000323506"/>
    </source>
</evidence>
<organism evidence="1 2">
    <name type="scientific">Gossypium darwinii</name>
    <name type="common">Darwin's cotton</name>
    <name type="synonym">Gossypium barbadense var. darwinii</name>
    <dbReference type="NCBI Taxonomy" id="34276"/>
    <lineage>
        <taxon>Eukaryota</taxon>
        <taxon>Viridiplantae</taxon>
        <taxon>Streptophyta</taxon>
        <taxon>Embryophyta</taxon>
        <taxon>Tracheophyta</taxon>
        <taxon>Spermatophyta</taxon>
        <taxon>Magnoliopsida</taxon>
        <taxon>eudicotyledons</taxon>
        <taxon>Gunneridae</taxon>
        <taxon>Pentapetalae</taxon>
        <taxon>rosids</taxon>
        <taxon>malvids</taxon>
        <taxon>Malvales</taxon>
        <taxon>Malvaceae</taxon>
        <taxon>Malvoideae</taxon>
        <taxon>Gossypium</taxon>
    </lineage>
</organism>
<dbReference type="Proteomes" id="UP000323506">
    <property type="component" value="Chromosome D01"/>
</dbReference>
<dbReference type="AlphaFoldDB" id="A0A5D2DUA4"/>